<keyword evidence="1" id="KW-0812">Transmembrane</keyword>
<feature type="transmembrane region" description="Helical" evidence="1">
    <location>
        <begin position="40"/>
        <end position="63"/>
    </location>
</feature>
<dbReference type="Proteomes" id="UP000015102">
    <property type="component" value="Unassembled WGS sequence"/>
</dbReference>
<evidence type="ECO:0000313" key="2">
    <source>
        <dbReference type="EnsemblMetazoa" id="MESCA005648-PA"/>
    </source>
</evidence>
<proteinExistence type="predicted"/>
<reference evidence="2" key="2">
    <citation type="submission" date="2015-06" db="UniProtKB">
        <authorList>
            <consortium name="EnsemblMetazoa"/>
        </authorList>
    </citation>
    <scope>IDENTIFICATION</scope>
</reference>
<protein>
    <submittedName>
        <fullName evidence="2">Uncharacterized protein</fullName>
    </submittedName>
</protein>
<dbReference type="AlphaFoldDB" id="T1GPV4"/>
<keyword evidence="1" id="KW-1133">Transmembrane helix</keyword>
<keyword evidence="1" id="KW-0472">Membrane</keyword>
<evidence type="ECO:0000256" key="1">
    <source>
        <dbReference type="SAM" id="Phobius"/>
    </source>
</evidence>
<keyword evidence="3" id="KW-1185">Reference proteome</keyword>
<evidence type="ECO:0000313" key="3">
    <source>
        <dbReference type="Proteomes" id="UP000015102"/>
    </source>
</evidence>
<dbReference type="HOGENOM" id="CLU_2796909_0_0_1"/>
<dbReference type="EMBL" id="CAQQ02040072">
    <property type="status" value="NOT_ANNOTATED_CDS"/>
    <property type="molecule type" value="Genomic_DNA"/>
</dbReference>
<dbReference type="EnsemblMetazoa" id="MESCA005648-RA">
    <property type="protein sequence ID" value="MESCA005648-PA"/>
    <property type="gene ID" value="MESCA005648"/>
</dbReference>
<organism evidence="2 3">
    <name type="scientific">Megaselia scalaris</name>
    <name type="common">Humpbacked fly</name>
    <name type="synonym">Phora scalaris</name>
    <dbReference type="NCBI Taxonomy" id="36166"/>
    <lineage>
        <taxon>Eukaryota</taxon>
        <taxon>Metazoa</taxon>
        <taxon>Ecdysozoa</taxon>
        <taxon>Arthropoda</taxon>
        <taxon>Hexapoda</taxon>
        <taxon>Insecta</taxon>
        <taxon>Pterygota</taxon>
        <taxon>Neoptera</taxon>
        <taxon>Endopterygota</taxon>
        <taxon>Diptera</taxon>
        <taxon>Brachycera</taxon>
        <taxon>Muscomorpha</taxon>
        <taxon>Platypezoidea</taxon>
        <taxon>Phoridae</taxon>
        <taxon>Megaseliini</taxon>
        <taxon>Megaselia</taxon>
    </lineage>
</organism>
<accession>T1GPV4</accession>
<reference evidence="3" key="1">
    <citation type="submission" date="2013-02" db="EMBL/GenBank/DDBJ databases">
        <authorList>
            <person name="Hughes D."/>
        </authorList>
    </citation>
    <scope>NUCLEOTIDE SEQUENCE</scope>
    <source>
        <strain>Durham</strain>
        <strain evidence="3">NC isolate 2 -- Noor lab</strain>
    </source>
</reference>
<name>T1GPV4_MEGSC</name>
<sequence>MYQNRARIAGDRIRSTKTTQQVIDTYGANKNDNFFERHMLLGFLVIAFSIYMVMSYLNIFGLFKNIVG</sequence>